<organism evidence="1 2">
    <name type="scientific">Rehmannia glutinosa</name>
    <name type="common">Chinese foxglove</name>
    <dbReference type="NCBI Taxonomy" id="99300"/>
    <lineage>
        <taxon>Eukaryota</taxon>
        <taxon>Viridiplantae</taxon>
        <taxon>Streptophyta</taxon>
        <taxon>Embryophyta</taxon>
        <taxon>Tracheophyta</taxon>
        <taxon>Spermatophyta</taxon>
        <taxon>Magnoliopsida</taxon>
        <taxon>eudicotyledons</taxon>
        <taxon>Gunneridae</taxon>
        <taxon>Pentapetalae</taxon>
        <taxon>asterids</taxon>
        <taxon>lamiids</taxon>
        <taxon>Lamiales</taxon>
        <taxon>Orobanchaceae</taxon>
        <taxon>Rehmannieae</taxon>
        <taxon>Rehmannia</taxon>
    </lineage>
</organism>
<keyword evidence="2" id="KW-1185">Reference proteome</keyword>
<proteinExistence type="predicted"/>
<dbReference type="EMBL" id="JABTTQ020000873">
    <property type="protein sequence ID" value="KAK6137205.1"/>
    <property type="molecule type" value="Genomic_DNA"/>
</dbReference>
<evidence type="ECO:0000313" key="1">
    <source>
        <dbReference type="EMBL" id="KAK6137205.1"/>
    </source>
</evidence>
<dbReference type="Proteomes" id="UP001318860">
    <property type="component" value="Unassembled WGS sequence"/>
</dbReference>
<evidence type="ECO:0000313" key="2">
    <source>
        <dbReference type="Proteomes" id="UP001318860"/>
    </source>
</evidence>
<sequence length="350" mass="39769">MIHRGDYETVIGENVLDGGGTIITGKDLNLSTTLSSELTLNAAGKGKKVIKTDNKRKRIEGIIISSAEDLVNGPTLCGPSEVTEAADKNQKLESDLGKQFRIKRVRKFRFENVWLREKECKEIVENGWNKGLEGNLTGKIEACGADLFKWGEILRNSFHIRIKEAKEKMSEFRGERDLYSVAEFERARHQYNLLLAQQEDFWKQRAKLFWLKGGDTNTKYFHTVASSRKRHNTITQLKDGNGLWLNWEDGLGQHIALAKAMDSMSCVMVWESTPLLFVFFGLSIPPKKVVVMFMVLAISRDLFTLLRQTTNGLFLSERQILNKSQMRSQLQTGLNSPVLLGNKKNTQVRS</sequence>
<accession>A0ABR0VSD5</accession>
<protein>
    <submittedName>
        <fullName evidence="1">Uncharacterized protein</fullName>
    </submittedName>
</protein>
<comment type="caution">
    <text evidence="1">The sequence shown here is derived from an EMBL/GenBank/DDBJ whole genome shotgun (WGS) entry which is preliminary data.</text>
</comment>
<gene>
    <name evidence="1" type="ORF">DH2020_029052</name>
</gene>
<reference evidence="1 2" key="1">
    <citation type="journal article" date="2021" name="Comput. Struct. Biotechnol. J.">
        <title>De novo genome assembly of the potent medicinal plant Rehmannia glutinosa using nanopore technology.</title>
        <authorList>
            <person name="Ma L."/>
            <person name="Dong C."/>
            <person name="Song C."/>
            <person name="Wang X."/>
            <person name="Zheng X."/>
            <person name="Niu Y."/>
            <person name="Chen S."/>
            <person name="Feng W."/>
        </authorList>
    </citation>
    <scope>NUCLEOTIDE SEQUENCE [LARGE SCALE GENOMIC DNA]</scope>
    <source>
        <strain evidence="1">DH-2019</strain>
    </source>
</reference>
<name>A0ABR0VSD5_REHGL</name>